<organism evidence="3 4">
    <name type="scientific">Halorientalis regularis</name>
    <dbReference type="NCBI Taxonomy" id="660518"/>
    <lineage>
        <taxon>Archaea</taxon>
        <taxon>Methanobacteriati</taxon>
        <taxon>Methanobacteriota</taxon>
        <taxon>Stenosarchaea group</taxon>
        <taxon>Halobacteria</taxon>
        <taxon>Halobacteriales</taxon>
        <taxon>Haloarculaceae</taxon>
        <taxon>Halorientalis</taxon>
    </lineage>
</organism>
<evidence type="ECO:0000256" key="1">
    <source>
        <dbReference type="SAM" id="Phobius"/>
    </source>
</evidence>
<keyword evidence="1" id="KW-0812">Transmembrane</keyword>
<dbReference type="STRING" id="660518.SAMN05216218_11345"/>
<accession>A0A1G7QPU8</accession>
<dbReference type="RefSeq" id="WP_139171148.1">
    <property type="nucleotide sequence ID" value="NZ_FNBK01000013.1"/>
</dbReference>
<evidence type="ECO:0000313" key="4">
    <source>
        <dbReference type="Proteomes" id="UP000199076"/>
    </source>
</evidence>
<keyword evidence="1" id="KW-1133">Transmembrane helix</keyword>
<name>A0A1G7QPU8_9EURY</name>
<dbReference type="EMBL" id="FNBK01000013">
    <property type="protein sequence ID" value="SDG00503.1"/>
    <property type="molecule type" value="Genomic_DNA"/>
</dbReference>
<evidence type="ECO:0000259" key="2">
    <source>
        <dbReference type="PROSITE" id="PS00028"/>
    </source>
</evidence>
<dbReference type="PROSITE" id="PS00028">
    <property type="entry name" value="ZINC_FINGER_C2H2_1"/>
    <property type="match status" value="1"/>
</dbReference>
<reference evidence="4" key="1">
    <citation type="submission" date="2016-10" db="EMBL/GenBank/DDBJ databases">
        <authorList>
            <person name="Varghese N."/>
            <person name="Submissions S."/>
        </authorList>
    </citation>
    <scope>NUCLEOTIDE SEQUENCE [LARGE SCALE GENOMIC DNA]</scope>
    <source>
        <strain evidence="4">IBRC-M 10760</strain>
    </source>
</reference>
<feature type="domain" description="C2H2-type" evidence="2">
    <location>
        <begin position="13"/>
        <end position="34"/>
    </location>
</feature>
<proteinExistence type="predicted"/>
<evidence type="ECO:0000313" key="3">
    <source>
        <dbReference type="EMBL" id="SDG00503.1"/>
    </source>
</evidence>
<dbReference type="InterPro" id="IPR013087">
    <property type="entry name" value="Znf_C2H2_type"/>
</dbReference>
<feature type="transmembrane region" description="Helical" evidence="1">
    <location>
        <begin position="64"/>
        <end position="84"/>
    </location>
</feature>
<dbReference type="OrthoDB" id="2572at2157"/>
<gene>
    <name evidence="3" type="ORF">SAMN05216218_11345</name>
</gene>
<keyword evidence="4" id="KW-1185">Reference proteome</keyword>
<sequence>MWGYDTGNLMPECNYCDASFEQEGAYLEHLHTEHDESELSRIDRRRVADHVGDDEEGEFPTGPAIIGGTLLLTVGILVYVVFFLNIGGGSGPAAASGSVGDVEQTPYGLQTVHQHGTIDVIIDGNTLDFSQQQYQLQADAFHFESGNGVRWHKHAQGVTLEYAMSTLSIGVTDSSVTFQGTTYNESDPDTNVTVAVDGNDVDPSSYVLQDDDRIRIVANSS</sequence>
<keyword evidence="1" id="KW-0472">Membrane</keyword>
<protein>
    <recommendedName>
        <fullName evidence="2">C2H2-type domain-containing protein</fullName>
    </recommendedName>
</protein>
<dbReference type="AlphaFoldDB" id="A0A1G7QPU8"/>
<dbReference type="Proteomes" id="UP000199076">
    <property type="component" value="Unassembled WGS sequence"/>
</dbReference>